<evidence type="ECO:0008006" key="4">
    <source>
        <dbReference type="Google" id="ProtNLM"/>
    </source>
</evidence>
<name>A0A1H8IRC6_9PROT</name>
<protein>
    <recommendedName>
        <fullName evidence="4">Cobalamin ABC transporter</fullName>
    </recommendedName>
</protein>
<evidence type="ECO:0000313" key="2">
    <source>
        <dbReference type="EMBL" id="SEN70228.1"/>
    </source>
</evidence>
<reference evidence="2 3" key="1">
    <citation type="submission" date="2016-10" db="EMBL/GenBank/DDBJ databases">
        <authorList>
            <person name="de Groot N.N."/>
        </authorList>
    </citation>
    <scope>NUCLEOTIDE SEQUENCE [LARGE SCALE GENOMIC DNA]</scope>
    <source>
        <strain evidence="2 3">Nm22</strain>
    </source>
</reference>
<keyword evidence="1" id="KW-0472">Membrane</keyword>
<feature type="transmembrane region" description="Helical" evidence="1">
    <location>
        <begin position="41"/>
        <end position="65"/>
    </location>
</feature>
<keyword evidence="1" id="KW-1133">Transmembrane helix</keyword>
<organism evidence="2 3">
    <name type="scientific">Nitrosomonas marina</name>
    <dbReference type="NCBI Taxonomy" id="917"/>
    <lineage>
        <taxon>Bacteria</taxon>
        <taxon>Pseudomonadati</taxon>
        <taxon>Pseudomonadota</taxon>
        <taxon>Betaproteobacteria</taxon>
        <taxon>Nitrosomonadales</taxon>
        <taxon>Nitrosomonadaceae</taxon>
        <taxon>Nitrosomonas</taxon>
    </lineage>
</organism>
<evidence type="ECO:0000313" key="3">
    <source>
        <dbReference type="Proteomes" id="UP000199459"/>
    </source>
</evidence>
<proteinExistence type="predicted"/>
<dbReference type="EMBL" id="FOCP01000037">
    <property type="protein sequence ID" value="SEN70228.1"/>
    <property type="molecule type" value="Genomic_DNA"/>
</dbReference>
<feature type="transmembrane region" description="Helical" evidence="1">
    <location>
        <begin position="117"/>
        <end position="138"/>
    </location>
</feature>
<feature type="transmembrane region" description="Helical" evidence="1">
    <location>
        <begin position="159"/>
        <end position="182"/>
    </location>
</feature>
<evidence type="ECO:0000256" key="1">
    <source>
        <dbReference type="SAM" id="Phobius"/>
    </source>
</evidence>
<sequence length="191" mass="21439">MLALATRNQIIIGVLLALLMIVTRGHHFASLQNLPSASWAVFFLAGVYLRSAWLLPGFFTFAWILDFAGYTWGGASGFCLTPAYFFLLPAYASLWLAGRWYANQHGFSWRTFLPLSLSLIVSTLVCRMFSSGGFYLFSGHFEEKTLVEFSERFMKHLPLFFEAFVFYVAIAVAIHAACVLIPSNKRHTTAG</sequence>
<keyword evidence="1" id="KW-0812">Transmembrane</keyword>
<feature type="transmembrane region" description="Helical" evidence="1">
    <location>
        <begin position="77"/>
        <end position="97"/>
    </location>
</feature>
<dbReference type="RefSeq" id="WP_090634707.1">
    <property type="nucleotide sequence ID" value="NZ_FOCP01000037.1"/>
</dbReference>
<dbReference type="AlphaFoldDB" id="A0A1H8IRC6"/>
<dbReference type="OrthoDB" id="9787530at2"/>
<dbReference type="Proteomes" id="UP000199459">
    <property type="component" value="Unassembled WGS sequence"/>
</dbReference>
<gene>
    <name evidence="2" type="ORF">SAMN05216325_1375</name>
</gene>
<accession>A0A1H8IRC6</accession>